<dbReference type="AlphaFoldDB" id="A0A5J6YI63"/>
<keyword evidence="4" id="KW-0409">Iron storage</keyword>
<dbReference type="InterPro" id="IPR036524">
    <property type="entry name" value="Frataxin/CyaY_sf"/>
</dbReference>
<evidence type="ECO:0000256" key="12">
    <source>
        <dbReference type="ARBA" id="ARBA00023133"/>
    </source>
</evidence>
<dbReference type="PROSITE" id="PS50810">
    <property type="entry name" value="FRATAXIN_2"/>
    <property type="match status" value="1"/>
</dbReference>
<evidence type="ECO:0000256" key="1">
    <source>
        <dbReference type="ARBA" id="ARBA00004173"/>
    </source>
</evidence>
<evidence type="ECO:0000256" key="10">
    <source>
        <dbReference type="ARBA" id="ARBA00023065"/>
    </source>
</evidence>
<evidence type="ECO:0000256" key="13">
    <source>
        <dbReference type="ARBA" id="ARBA00047990"/>
    </source>
</evidence>
<dbReference type="GO" id="GO:0005739">
    <property type="term" value="C:mitochondrion"/>
    <property type="evidence" value="ECO:0007669"/>
    <property type="project" value="UniProtKB-SubCell"/>
</dbReference>
<dbReference type="InterPro" id="IPR017789">
    <property type="entry name" value="Frataxin"/>
</dbReference>
<keyword evidence="8" id="KW-0560">Oxidoreductase</keyword>
<keyword evidence="5" id="KW-0813">Transport</keyword>
<evidence type="ECO:0000256" key="8">
    <source>
        <dbReference type="ARBA" id="ARBA00023002"/>
    </source>
</evidence>
<dbReference type="GO" id="GO:0051537">
    <property type="term" value="F:2 iron, 2 sulfur cluster binding"/>
    <property type="evidence" value="ECO:0007669"/>
    <property type="project" value="TreeGrafter"/>
</dbReference>
<dbReference type="GO" id="GO:0006879">
    <property type="term" value="P:intracellular iron ion homeostasis"/>
    <property type="evidence" value="ECO:0007669"/>
    <property type="project" value="UniProtKB-KW"/>
</dbReference>
<keyword evidence="6" id="KW-0410">Iron transport</keyword>
<dbReference type="GO" id="GO:0034986">
    <property type="term" value="F:iron chaperone activity"/>
    <property type="evidence" value="ECO:0007669"/>
    <property type="project" value="TreeGrafter"/>
</dbReference>
<keyword evidence="11" id="KW-0496">Mitochondrion</keyword>
<evidence type="ECO:0000256" key="5">
    <source>
        <dbReference type="ARBA" id="ARBA00022448"/>
    </source>
</evidence>
<evidence type="ECO:0000256" key="6">
    <source>
        <dbReference type="ARBA" id="ARBA00022496"/>
    </source>
</evidence>
<dbReference type="SMART" id="SM01219">
    <property type="entry name" value="Frataxin_Cyay"/>
    <property type="match status" value="1"/>
</dbReference>
<dbReference type="EMBL" id="MK716286">
    <property type="protein sequence ID" value="QFP40045.1"/>
    <property type="molecule type" value="mRNA"/>
</dbReference>
<dbReference type="FunFam" id="3.30.920.10:FF:000002">
    <property type="entry name" value="Frataxin, mitochondrial"/>
    <property type="match status" value="1"/>
</dbReference>
<dbReference type="GO" id="GO:0006826">
    <property type="term" value="P:iron ion transport"/>
    <property type="evidence" value="ECO:0007669"/>
    <property type="project" value="UniProtKB-KW"/>
</dbReference>
<dbReference type="PROSITE" id="PS01344">
    <property type="entry name" value="FRATAXIN_1"/>
    <property type="match status" value="1"/>
</dbReference>
<dbReference type="InterPro" id="IPR020895">
    <property type="entry name" value="Frataxin_CS"/>
</dbReference>
<dbReference type="CDD" id="cd00503">
    <property type="entry name" value="Frataxin"/>
    <property type="match status" value="1"/>
</dbReference>
<evidence type="ECO:0000256" key="11">
    <source>
        <dbReference type="ARBA" id="ARBA00023128"/>
    </source>
</evidence>
<dbReference type="NCBIfam" id="TIGR03421">
    <property type="entry name" value="FeS_CyaY"/>
    <property type="match status" value="1"/>
</dbReference>
<keyword evidence="10" id="KW-0406">Ion transport</keyword>
<protein>
    <recommendedName>
        <fullName evidence="3">ferroxidase</fullName>
        <ecNumber evidence="3">1.16.3.1</ecNumber>
    </recommendedName>
</protein>
<dbReference type="GO" id="GO:0004322">
    <property type="term" value="F:ferroxidase activity"/>
    <property type="evidence" value="ECO:0007669"/>
    <property type="project" value="UniProtKB-EC"/>
</dbReference>
<keyword evidence="12" id="KW-0350">Heme biosynthesis</keyword>
<dbReference type="GO" id="GO:0016226">
    <property type="term" value="P:iron-sulfur cluster assembly"/>
    <property type="evidence" value="ECO:0007669"/>
    <property type="project" value="InterPro"/>
</dbReference>
<dbReference type="GO" id="GO:0008198">
    <property type="term" value="F:ferrous iron binding"/>
    <property type="evidence" value="ECO:0007669"/>
    <property type="project" value="TreeGrafter"/>
</dbReference>
<dbReference type="EC" id="1.16.3.1" evidence="3"/>
<sequence>MAAFSPPLQSLRRFVVFRNRAWTCSSSISKPTEYYFHLHHRGVKSTTHRFFTTPTNSIDCFAKHSAARAVHTGSKVYAGNITDLDDLKYSKVADETLEELSDFFENLGDTGLCPSDYDVEFGSGVLTVTVGHGKGTYVINKQAPNKQIWLSSPISGPKRYDVVDGRWAYSHEDTSLHDLLSREFSSHLDTAVDLTRLNYSRIPTVGDSWA</sequence>
<dbReference type="Pfam" id="PF01491">
    <property type="entry name" value="Frataxin_Cyay"/>
    <property type="match status" value="1"/>
</dbReference>
<evidence type="ECO:0000256" key="9">
    <source>
        <dbReference type="ARBA" id="ARBA00023004"/>
    </source>
</evidence>
<evidence type="ECO:0000256" key="7">
    <source>
        <dbReference type="ARBA" id="ARBA00022946"/>
    </source>
</evidence>
<comment type="similarity">
    <text evidence="2">Belongs to the frataxin family.</text>
</comment>
<dbReference type="SUPFAM" id="SSF55387">
    <property type="entry name" value="Frataxin/Nqo15-like"/>
    <property type="match status" value="1"/>
</dbReference>
<dbReference type="PANTHER" id="PTHR16821">
    <property type="entry name" value="FRATAXIN"/>
    <property type="match status" value="1"/>
</dbReference>
<comment type="subcellular location">
    <subcellularLocation>
        <location evidence="1">Mitochondrion</location>
    </subcellularLocation>
</comment>
<comment type="catalytic activity">
    <reaction evidence="13">
        <text>4 Fe(2+) + O2 + 4 H(+) = 4 Fe(3+) + 2 H2O</text>
        <dbReference type="Rhea" id="RHEA:11148"/>
        <dbReference type="ChEBI" id="CHEBI:15377"/>
        <dbReference type="ChEBI" id="CHEBI:15378"/>
        <dbReference type="ChEBI" id="CHEBI:15379"/>
        <dbReference type="ChEBI" id="CHEBI:29033"/>
        <dbReference type="ChEBI" id="CHEBI:29034"/>
        <dbReference type="EC" id="1.16.3.1"/>
    </reaction>
</comment>
<accession>A0A5J6YI63</accession>
<evidence type="ECO:0000313" key="14">
    <source>
        <dbReference type="EMBL" id="QFP40045.1"/>
    </source>
</evidence>
<dbReference type="InterPro" id="IPR002908">
    <property type="entry name" value="Frataxin/CyaY"/>
</dbReference>
<keyword evidence="7" id="KW-0809">Transit peptide</keyword>
<evidence type="ECO:0000256" key="3">
    <source>
        <dbReference type="ARBA" id="ARBA00013107"/>
    </source>
</evidence>
<dbReference type="PANTHER" id="PTHR16821:SF2">
    <property type="entry name" value="FRATAXIN, MITOCHONDRIAL"/>
    <property type="match status" value="1"/>
</dbReference>
<dbReference type="NCBIfam" id="TIGR03422">
    <property type="entry name" value="mito_frataxin"/>
    <property type="match status" value="1"/>
</dbReference>
<dbReference type="GO" id="GO:0008199">
    <property type="term" value="F:ferric iron binding"/>
    <property type="evidence" value="ECO:0007669"/>
    <property type="project" value="InterPro"/>
</dbReference>
<gene>
    <name evidence="14" type="primary">FXN</name>
</gene>
<keyword evidence="9" id="KW-0408">Iron</keyword>
<dbReference type="GO" id="GO:0006783">
    <property type="term" value="P:heme biosynthetic process"/>
    <property type="evidence" value="ECO:0007669"/>
    <property type="project" value="UniProtKB-KW"/>
</dbReference>
<proteinExistence type="evidence at transcript level"/>
<dbReference type="Gene3D" id="3.30.920.10">
    <property type="entry name" value="Frataxin/CyaY"/>
    <property type="match status" value="1"/>
</dbReference>
<name>A0A5J6YI63_HALDU</name>
<organism evidence="14">
    <name type="scientific">Halisarca dujardinii</name>
    <name type="common">Dujardin's slime sponge</name>
    <dbReference type="NCBI Taxonomy" id="2583056"/>
    <lineage>
        <taxon>Eukaryota</taxon>
        <taxon>Metazoa</taxon>
        <taxon>Porifera</taxon>
        <taxon>Demospongiae</taxon>
        <taxon>Verongimorpha</taxon>
        <taxon>Chondrillida</taxon>
        <taxon>Halisarcidae</taxon>
        <taxon>Halisarca</taxon>
    </lineage>
</organism>
<evidence type="ECO:0000256" key="2">
    <source>
        <dbReference type="ARBA" id="ARBA00008183"/>
    </source>
</evidence>
<dbReference type="PRINTS" id="PR00904">
    <property type="entry name" value="FRATAXIN"/>
</dbReference>
<reference evidence="14" key="1">
    <citation type="submission" date="2019-03" db="EMBL/GenBank/DDBJ databases">
        <authorList>
            <person name="Finoshin A."/>
            <person name="Adameyko K."/>
            <person name="Georgiev A."/>
            <person name="Kravchuk O."/>
            <person name="Mikhailov V."/>
            <person name="Gusev O."/>
            <person name="Lyupina Y."/>
            <person name="Shagimardanova E."/>
        </authorList>
    </citation>
    <scope>NUCLEOTIDE SEQUENCE</scope>
</reference>
<evidence type="ECO:0000256" key="4">
    <source>
        <dbReference type="ARBA" id="ARBA00022434"/>
    </source>
</evidence>